<dbReference type="InterPro" id="IPR010178">
    <property type="entry name" value="Lit"/>
</dbReference>
<comment type="caution">
    <text evidence="2">The sequence shown here is derived from an EMBL/GenBank/DDBJ whole genome shotgun (WGS) entry which is preliminary data.</text>
</comment>
<feature type="transmembrane region" description="Helical" evidence="1">
    <location>
        <begin position="203"/>
        <end position="226"/>
    </location>
</feature>
<feature type="transmembrane region" description="Helical" evidence="1">
    <location>
        <begin position="144"/>
        <end position="167"/>
    </location>
</feature>
<feature type="transmembrane region" description="Helical" evidence="1">
    <location>
        <begin position="27"/>
        <end position="48"/>
    </location>
</feature>
<keyword evidence="1" id="KW-1133">Transmembrane helix</keyword>
<evidence type="ECO:0000256" key="1">
    <source>
        <dbReference type="SAM" id="Phobius"/>
    </source>
</evidence>
<evidence type="ECO:0000313" key="2">
    <source>
        <dbReference type="EMBL" id="NNU78632.1"/>
    </source>
</evidence>
<organism evidence="2 3">
    <name type="scientific">Clostridium estertheticum</name>
    <dbReference type="NCBI Taxonomy" id="238834"/>
    <lineage>
        <taxon>Bacteria</taxon>
        <taxon>Bacillati</taxon>
        <taxon>Bacillota</taxon>
        <taxon>Clostridia</taxon>
        <taxon>Eubacteriales</taxon>
        <taxon>Clostridiaceae</taxon>
        <taxon>Clostridium</taxon>
    </lineage>
</organism>
<gene>
    <name evidence="2" type="ORF">HLQ16_22345</name>
</gene>
<sequence length="235" mass="27338">MNVLNGSIINCFSVTFIIRNIKAFIKFLSKAVFISSFIFSFLILSVYFTLLFKPLYYMDIGILNIENSSGLNKNELKSNYNYVITYVTQNTNEEFNLPTLPSSIHGKIHFKEVKVIFDKLKIMLFFSILLSIIGILINKKRKTIRYLLTSSISLIVIPMLLLIPFLVNFDKSFTTFHHIFFNNNYWLFDIKSDPIITILPQSFFFHCAILMIFLITICSITLSFIYKKAKKSHSL</sequence>
<accession>A0A7Y3T0H2</accession>
<reference evidence="2 3" key="1">
    <citation type="submission" date="2020-05" db="EMBL/GenBank/DDBJ databases">
        <title>Complete genome of Clostridium estertheticum subspecies estertheticum, isolated from Vacuum packed lamb meat from New Zealand imported to Switzerland.</title>
        <authorList>
            <person name="Wambui J."/>
            <person name="Stevens M.J.A."/>
            <person name="Stephan R."/>
        </authorList>
    </citation>
    <scope>NUCLEOTIDE SEQUENCE [LARGE SCALE GENOMIC DNA]</scope>
    <source>
        <strain evidence="2 3">CEST001</strain>
    </source>
</reference>
<dbReference type="AlphaFoldDB" id="A0A7Y3T0H2"/>
<dbReference type="Proteomes" id="UP000531659">
    <property type="component" value="Unassembled WGS sequence"/>
</dbReference>
<dbReference type="Pfam" id="PF07314">
    <property type="entry name" value="Lit"/>
    <property type="match status" value="1"/>
</dbReference>
<name>A0A7Y3T0H2_9CLOT</name>
<proteinExistence type="predicted"/>
<keyword evidence="1" id="KW-0812">Transmembrane</keyword>
<feature type="transmembrane region" description="Helical" evidence="1">
    <location>
        <begin position="120"/>
        <end position="137"/>
    </location>
</feature>
<protein>
    <submittedName>
        <fullName evidence="2">TIGR01906 family membrane protein</fullName>
    </submittedName>
</protein>
<dbReference type="EMBL" id="JABEYB010000028">
    <property type="protein sequence ID" value="NNU78632.1"/>
    <property type="molecule type" value="Genomic_DNA"/>
</dbReference>
<keyword evidence="1" id="KW-0472">Membrane</keyword>
<evidence type="ECO:0000313" key="3">
    <source>
        <dbReference type="Proteomes" id="UP000531659"/>
    </source>
</evidence>
<dbReference type="NCBIfam" id="TIGR01906">
    <property type="entry name" value="integ_TIGR01906"/>
    <property type="match status" value="1"/>
</dbReference>